<keyword evidence="2" id="KW-1185">Reference proteome</keyword>
<dbReference type="InterPro" id="IPR013078">
    <property type="entry name" value="His_Pase_superF_clade-1"/>
</dbReference>
<proteinExistence type="predicted"/>
<dbReference type="SMART" id="SM00855">
    <property type="entry name" value="PGAM"/>
    <property type="match status" value="1"/>
</dbReference>
<dbReference type="PANTHER" id="PTHR48100:SF59">
    <property type="entry name" value="ADENOSYLCOBALAMIN_ALPHA-RIBAZOLE PHOSPHATASE"/>
    <property type="match status" value="1"/>
</dbReference>
<dbReference type="SUPFAM" id="SSF53254">
    <property type="entry name" value="Phosphoglycerate mutase-like"/>
    <property type="match status" value="1"/>
</dbReference>
<dbReference type="Gene3D" id="3.40.50.1240">
    <property type="entry name" value="Phosphoglycerate mutase-like"/>
    <property type="match status" value="1"/>
</dbReference>
<comment type="caution">
    <text evidence="1">The sequence shown here is derived from an EMBL/GenBank/DDBJ whole genome shotgun (WGS) entry which is preliminary data.</text>
</comment>
<dbReference type="Proteomes" id="UP001198862">
    <property type="component" value="Unassembled WGS sequence"/>
</dbReference>
<dbReference type="Pfam" id="PF00300">
    <property type="entry name" value="His_Phos_1"/>
    <property type="match status" value="1"/>
</dbReference>
<dbReference type="PANTHER" id="PTHR48100">
    <property type="entry name" value="BROAD-SPECIFICITY PHOSPHATASE YOR283W-RELATED"/>
    <property type="match status" value="1"/>
</dbReference>
<gene>
    <name evidence="1" type="ORF">LJ725_09215</name>
</gene>
<dbReference type="CDD" id="cd07067">
    <property type="entry name" value="HP_PGM_like"/>
    <property type="match status" value="1"/>
</dbReference>
<organism evidence="1 2">
    <name type="scientific">Reyranella aquatilis</name>
    <dbReference type="NCBI Taxonomy" id="2035356"/>
    <lineage>
        <taxon>Bacteria</taxon>
        <taxon>Pseudomonadati</taxon>
        <taxon>Pseudomonadota</taxon>
        <taxon>Alphaproteobacteria</taxon>
        <taxon>Hyphomicrobiales</taxon>
        <taxon>Reyranellaceae</taxon>
        <taxon>Reyranella</taxon>
    </lineage>
</organism>
<reference evidence="1 2" key="1">
    <citation type="submission" date="2021-11" db="EMBL/GenBank/DDBJ databases">
        <authorList>
            <person name="Lee D.-H."/>
            <person name="Kim S.-B."/>
        </authorList>
    </citation>
    <scope>NUCLEOTIDE SEQUENCE [LARGE SCALE GENOMIC DNA]</scope>
    <source>
        <strain evidence="1 2">KCTC 52223</strain>
    </source>
</reference>
<dbReference type="InterPro" id="IPR029033">
    <property type="entry name" value="His_PPase_superfam"/>
</dbReference>
<sequence>MPFAILRHAPTVWNGEGRLQGLTDTALSVEGETAARNWCLPPPADGWKRVSSPLQRARRTAELVQPPAEVVLDSRLREMSFGVWEGFTVERLRATGGELFATAEAAGLDFHPPGGESPRMAMARLSRWSSSLGEPVVAVSHKAAIRALLALATGWNMLGRPPHKLDWKCAHFFVAGDEGRVRIDRLNVPLAGTS</sequence>
<protein>
    <submittedName>
        <fullName evidence="1">Histidine phosphatase family protein</fullName>
    </submittedName>
</protein>
<accession>A0ABS8KST7</accession>
<name>A0ABS8KST7_9HYPH</name>
<dbReference type="RefSeq" id="WP_230550356.1">
    <property type="nucleotide sequence ID" value="NZ_JAJISD010000003.1"/>
</dbReference>
<dbReference type="InterPro" id="IPR050275">
    <property type="entry name" value="PGM_Phosphatase"/>
</dbReference>
<evidence type="ECO:0000313" key="1">
    <source>
        <dbReference type="EMBL" id="MCC8429145.1"/>
    </source>
</evidence>
<evidence type="ECO:0000313" key="2">
    <source>
        <dbReference type="Proteomes" id="UP001198862"/>
    </source>
</evidence>
<dbReference type="EMBL" id="JAJISD010000003">
    <property type="protein sequence ID" value="MCC8429145.1"/>
    <property type="molecule type" value="Genomic_DNA"/>
</dbReference>